<dbReference type="EMBL" id="CATQJA010002710">
    <property type="protein sequence ID" value="CAJ0587623.1"/>
    <property type="molecule type" value="Genomic_DNA"/>
</dbReference>
<comment type="caution">
    <text evidence="1">The sequence shown here is derived from an EMBL/GenBank/DDBJ whole genome shotgun (WGS) entry which is preliminary data.</text>
</comment>
<organism evidence="1 2">
    <name type="scientific">Mesorhabditis spiculigera</name>
    <dbReference type="NCBI Taxonomy" id="96644"/>
    <lineage>
        <taxon>Eukaryota</taxon>
        <taxon>Metazoa</taxon>
        <taxon>Ecdysozoa</taxon>
        <taxon>Nematoda</taxon>
        <taxon>Chromadorea</taxon>
        <taxon>Rhabditida</taxon>
        <taxon>Rhabditina</taxon>
        <taxon>Rhabditomorpha</taxon>
        <taxon>Rhabditoidea</taxon>
        <taxon>Rhabditidae</taxon>
        <taxon>Mesorhabditinae</taxon>
        <taxon>Mesorhabditis</taxon>
    </lineage>
</organism>
<dbReference type="AlphaFoldDB" id="A0AA36DJA7"/>
<evidence type="ECO:0000313" key="2">
    <source>
        <dbReference type="Proteomes" id="UP001177023"/>
    </source>
</evidence>
<accession>A0AA36DJA7</accession>
<dbReference type="Proteomes" id="UP001177023">
    <property type="component" value="Unassembled WGS sequence"/>
</dbReference>
<name>A0AA36DJA7_9BILA</name>
<sequence>MADSLGSLYEQIESLDVATARVISWTDVKTAREIPPDILAAHSAKQMSSLCYGVGGVDVVDTQGVCKAASSSGLR</sequence>
<keyword evidence="2" id="KW-1185">Reference proteome</keyword>
<gene>
    <name evidence="1" type="ORF">MSPICULIGERA_LOCUS25580</name>
</gene>
<reference evidence="1" key="1">
    <citation type="submission" date="2023-06" db="EMBL/GenBank/DDBJ databases">
        <authorList>
            <person name="Delattre M."/>
        </authorList>
    </citation>
    <scope>NUCLEOTIDE SEQUENCE</scope>
    <source>
        <strain evidence="1">AF72</strain>
    </source>
</reference>
<evidence type="ECO:0000313" key="1">
    <source>
        <dbReference type="EMBL" id="CAJ0587623.1"/>
    </source>
</evidence>
<protein>
    <submittedName>
        <fullName evidence="1">Uncharacterized protein</fullName>
    </submittedName>
</protein>
<feature type="non-terminal residue" evidence="1">
    <location>
        <position position="1"/>
    </location>
</feature>
<proteinExistence type="predicted"/>